<keyword evidence="2" id="KW-0472">Membrane</keyword>
<dbReference type="OMA" id="ACCFVEY"/>
<dbReference type="AlphaFoldDB" id="C5KKT5"/>
<gene>
    <name evidence="3" type="ORF">Pmar_PMAR022059</name>
</gene>
<reference evidence="3 4" key="1">
    <citation type="submission" date="2008-07" db="EMBL/GenBank/DDBJ databases">
        <authorList>
            <person name="El-Sayed N."/>
            <person name="Caler E."/>
            <person name="Inman J."/>
            <person name="Amedeo P."/>
            <person name="Hass B."/>
            <person name="Wortman J."/>
        </authorList>
    </citation>
    <scope>NUCLEOTIDE SEQUENCE [LARGE SCALE GENOMIC DNA]</scope>
    <source>
        <strain evidence="4">ATCC 50983 / TXsc</strain>
    </source>
</reference>
<name>C5KKT5_PERM5</name>
<sequence length="184" mass="21055">KPAGAVRLEVEFSFTVISEVAAYMKRYMLAEAQPKDRPKFDVNALYGPGMYILETLWTDTLKGLLMGFFYPIFEWNSWWQSVLVWVLYLYACCFVEYWPAALCWGVAALMGRNKMMSAYKKAFDQESSISRHGSMAFVALDDDDDDDEEKSIHALVRSFTQLSPTWAKEQQPGSQRLSGFSPIP</sequence>
<keyword evidence="4" id="KW-1185">Reference proteome</keyword>
<feature type="region of interest" description="Disordered" evidence="1">
    <location>
        <begin position="165"/>
        <end position="184"/>
    </location>
</feature>
<feature type="non-terminal residue" evidence="3">
    <location>
        <position position="1"/>
    </location>
</feature>
<evidence type="ECO:0000256" key="1">
    <source>
        <dbReference type="SAM" id="MobiDB-lite"/>
    </source>
</evidence>
<proteinExistence type="predicted"/>
<feature type="transmembrane region" description="Helical" evidence="2">
    <location>
        <begin position="85"/>
        <end position="111"/>
    </location>
</feature>
<organism evidence="4">
    <name type="scientific">Perkinsus marinus (strain ATCC 50983 / TXsc)</name>
    <dbReference type="NCBI Taxonomy" id="423536"/>
    <lineage>
        <taxon>Eukaryota</taxon>
        <taxon>Sar</taxon>
        <taxon>Alveolata</taxon>
        <taxon>Perkinsozoa</taxon>
        <taxon>Perkinsea</taxon>
        <taxon>Perkinsida</taxon>
        <taxon>Perkinsidae</taxon>
        <taxon>Perkinsus</taxon>
    </lineage>
</organism>
<evidence type="ECO:0000256" key="2">
    <source>
        <dbReference type="SAM" id="Phobius"/>
    </source>
</evidence>
<keyword evidence="2" id="KW-1133">Transmembrane helix</keyword>
<dbReference type="Proteomes" id="UP000007800">
    <property type="component" value="Unassembled WGS sequence"/>
</dbReference>
<dbReference type="GeneID" id="9061764"/>
<dbReference type="EMBL" id="GG673763">
    <property type="protein sequence ID" value="EER14896.1"/>
    <property type="molecule type" value="Genomic_DNA"/>
</dbReference>
<protein>
    <submittedName>
        <fullName evidence="3">Uncharacterized protein</fullName>
    </submittedName>
</protein>
<evidence type="ECO:0000313" key="3">
    <source>
        <dbReference type="EMBL" id="EER14896.1"/>
    </source>
</evidence>
<dbReference type="RefSeq" id="XP_002783100.1">
    <property type="nucleotide sequence ID" value="XM_002783054.1"/>
</dbReference>
<accession>C5KKT5</accession>
<evidence type="ECO:0000313" key="4">
    <source>
        <dbReference type="Proteomes" id="UP000007800"/>
    </source>
</evidence>
<keyword evidence="2" id="KW-0812">Transmembrane</keyword>
<dbReference type="InParanoid" id="C5KKT5"/>